<comment type="caution">
    <text evidence="2">The sequence shown here is derived from an EMBL/GenBank/DDBJ whole genome shotgun (WGS) entry which is preliminary data.</text>
</comment>
<protein>
    <recommendedName>
        <fullName evidence="4">Secreted protein</fullName>
    </recommendedName>
</protein>
<dbReference type="Proteomes" id="UP001469553">
    <property type="component" value="Unassembled WGS sequence"/>
</dbReference>
<keyword evidence="1" id="KW-0732">Signal</keyword>
<dbReference type="EMBL" id="JAHRIP010000903">
    <property type="protein sequence ID" value="MEQ2279863.1"/>
    <property type="molecule type" value="Genomic_DNA"/>
</dbReference>
<evidence type="ECO:0000313" key="3">
    <source>
        <dbReference type="Proteomes" id="UP001469553"/>
    </source>
</evidence>
<feature type="chain" id="PRO_5047536430" description="Secreted protein" evidence="1">
    <location>
        <begin position="25"/>
        <end position="110"/>
    </location>
</feature>
<reference evidence="2 3" key="1">
    <citation type="submission" date="2021-06" db="EMBL/GenBank/DDBJ databases">
        <authorList>
            <person name="Palmer J.M."/>
        </authorList>
    </citation>
    <scope>NUCLEOTIDE SEQUENCE [LARGE SCALE GENOMIC DNA]</scope>
    <source>
        <strain evidence="2 3">AS_MEX2019</strain>
        <tissue evidence="2">Muscle</tissue>
    </source>
</reference>
<feature type="signal peptide" evidence="1">
    <location>
        <begin position="1"/>
        <end position="24"/>
    </location>
</feature>
<gene>
    <name evidence="2" type="ORF">AMECASPLE_013665</name>
</gene>
<evidence type="ECO:0000256" key="1">
    <source>
        <dbReference type="SAM" id="SignalP"/>
    </source>
</evidence>
<sequence>MWPVWVKEGLKLLLSLTRSHLTTATVEISSCFRTTFVHPLGQNQRHERLLSQLVCDPEVMPAAISIYQLERFFFRFLSFVLSCFCSFLTEGKTTLLMHVPHDLDKTGLFY</sequence>
<proteinExistence type="predicted"/>
<name>A0ABV0XEL2_9TELE</name>
<accession>A0ABV0XEL2</accession>
<evidence type="ECO:0000313" key="2">
    <source>
        <dbReference type="EMBL" id="MEQ2279863.1"/>
    </source>
</evidence>
<keyword evidence="3" id="KW-1185">Reference proteome</keyword>
<organism evidence="2 3">
    <name type="scientific">Ameca splendens</name>
    <dbReference type="NCBI Taxonomy" id="208324"/>
    <lineage>
        <taxon>Eukaryota</taxon>
        <taxon>Metazoa</taxon>
        <taxon>Chordata</taxon>
        <taxon>Craniata</taxon>
        <taxon>Vertebrata</taxon>
        <taxon>Euteleostomi</taxon>
        <taxon>Actinopterygii</taxon>
        <taxon>Neopterygii</taxon>
        <taxon>Teleostei</taxon>
        <taxon>Neoteleostei</taxon>
        <taxon>Acanthomorphata</taxon>
        <taxon>Ovalentaria</taxon>
        <taxon>Atherinomorphae</taxon>
        <taxon>Cyprinodontiformes</taxon>
        <taxon>Goodeidae</taxon>
        <taxon>Ameca</taxon>
    </lineage>
</organism>
<evidence type="ECO:0008006" key="4">
    <source>
        <dbReference type="Google" id="ProtNLM"/>
    </source>
</evidence>